<protein>
    <submittedName>
        <fullName evidence="1">38973_t:CDS:1</fullName>
    </submittedName>
</protein>
<sequence length="44" mass="4998">MGPVEDDLEYKLIVQTNNLTEDIDRFEICDGIWDGIEMGFGTGF</sequence>
<proteinExistence type="predicted"/>
<gene>
    <name evidence="1" type="ORF">GMARGA_LOCUS7672</name>
</gene>
<comment type="caution">
    <text evidence="1">The sequence shown here is derived from an EMBL/GenBank/DDBJ whole genome shotgun (WGS) entry which is preliminary data.</text>
</comment>
<accession>A0ABN7UK82</accession>
<evidence type="ECO:0000313" key="2">
    <source>
        <dbReference type="Proteomes" id="UP000789901"/>
    </source>
</evidence>
<keyword evidence="2" id="KW-1185">Reference proteome</keyword>
<dbReference type="Proteomes" id="UP000789901">
    <property type="component" value="Unassembled WGS sequence"/>
</dbReference>
<dbReference type="EMBL" id="CAJVQB010003786">
    <property type="protein sequence ID" value="CAG8617553.1"/>
    <property type="molecule type" value="Genomic_DNA"/>
</dbReference>
<reference evidence="1 2" key="1">
    <citation type="submission" date="2021-06" db="EMBL/GenBank/DDBJ databases">
        <authorList>
            <person name="Kallberg Y."/>
            <person name="Tangrot J."/>
            <person name="Rosling A."/>
        </authorList>
    </citation>
    <scope>NUCLEOTIDE SEQUENCE [LARGE SCALE GENOMIC DNA]</scope>
    <source>
        <strain evidence="1 2">120-4 pot B 10/14</strain>
    </source>
</reference>
<evidence type="ECO:0000313" key="1">
    <source>
        <dbReference type="EMBL" id="CAG8617553.1"/>
    </source>
</evidence>
<name>A0ABN7UK82_GIGMA</name>
<organism evidence="1 2">
    <name type="scientific">Gigaspora margarita</name>
    <dbReference type="NCBI Taxonomy" id="4874"/>
    <lineage>
        <taxon>Eukaryota</taxon>
        <taxon>Fungi</taxon>
        <taxon>Fungi incertae sedis</taxon>
        <taxon>Mucoromycota</taxon>
        <taxon>Glomeromycotina</taxon>
        <taxon>Glomeromycetes</taxon>
        <taxon>Diversisporales</taxon>
        <taxon>Gigasporaceae</taxon>
        <taxon>Gigaspora</taxon>
    </lineage>
</organism>